<evidence type="ECO:0000256" key="5">
    <source>
        <dbReference type="ARBA" id="ARBA00023136"/>
    </source>
</evidence>
<feature type="transmembrane region" description="Helical" evidence="6">
    <location>
        <begin position="154"/>
        <end position="178"/>
    </location>
</feature>
<dbReference type="RefSeq" id="WP_201663309.1">
    <property type="nucleotide sequence ID" value="NZ_JAEQNC010000015.1"/>
</dbReference>
<evidence type="ECO:0000313" key="7">
    <source>
        <dbReference type="EMBL" id="MBL0374763.1"/>
    </source>
</evidence>
<dbReference type="GO" id="GO:0015171">
    <property type="term" value="F:amino acid transmembrane transporter activity"/>
    <property type="evidence" value="ECO:0007669"/>
    <property type="project" value="TreeGrafter"/>
</dbReference>
<evidence type="ECO:0000256" key="4">
    <source>
        <dbReference type="ARBA" id="ARBA00022989"/>
    </source>
</evidence>
<dbReference type="Pfam" id="PF01810">
    <property type="entry name" value="LysE"/>
    <property type="match status" value="1"/>
</dbReference>
<evidence type="ECO:0000256" key="1">
    <source>
        <dbReference type="ARBA" id="ARBA00004651"/>
    </source>
</evidence>
<keyword evidence="8" id="KW-1185">Reference proteome</keyword>
<comment type="caution">
    <text evidence="7">The sequence shown here is derived from an EMBL/GenBank/DDBJ whole genome shotgun (WGS) entry which is preliminary data.</text>
</comment>
<sequence>MNLHHHLPHLSVAWMAYFIAVISPGPAVVALINASISRGRNAGMAFATGVMTGSLCWACLSAIGLAALLAAYAEFLIVLKIAGGLYLLYLAWKSFKSAASADAGAFGKANGAEESLHRLYFKGLALHLTNPKAALVWISLVSLGLPAGAPASLIAVYVAGCFVIGMLSLNAFALMFSAPPVVAAYRKARRYIEATMGAFFAFAGIKMLLAKV</sequence>
<feature type="transmembrane region" description="Helical" evidence="6">
    <location>
        <begin position="12"/>
        <end position="32"/>
    </location>
</feature>
<evidence type="ECO:0000256" key="3">
    <source>
        <dbReference type="ARBA" id="ARBA00022692"/>
    </source>
</evidence>
<protein>
    <submittedName>
        <fullName evidence="7">LysE family translocator</fullName>
    </submittedName>
</protein>
<reference evidence="7" key="1">
    <citation type="submission" date="2021-01" db="EMBL/GenBank/DDBJ databases">
        <title>Rhizobium sp. strain KVB221 16S ribosomal RNA gene Genome sequencing and assembly.</title>
        <authorList>
            <person name="Kang M."/>
        </authorList>
    </citation>
    <scope>NUCLEOTIDE SEQUENCE</scope>
    <source>
        <strain evidence="7">KVB221</strain>
    </source>
</reference>
<keyword evidence="4 6" id="KW-1133">Transmembrane helix</keyword>
<evidence type="ECO:0000256" key="6">
    <source>
        <dbReference type="SAM" id="Phobius"/>
    </source>
</evidence>
<keyword evidence="5 6" id="KW-0472">Membrane</keyword>
<dbReference type="PANTHER" id="PTHR30086">
    <property type="entry name" value="ARGININE EXPORTER PROTEIN ARGO"/>
    <property type="match status" value="1"/>
</dbReference>
<keyword evidence="2" id="KW-1003">Cell membrane</keyword>
<organism evidence="7 8">
    <name type="scientific">Rhizobium setariae</name>
    <dbReference type="NCBI Taxonomy" id="2801340"/>
    <lineage>
        <taxon>Bacteria</taxon>
        <taxon>Pseudomonadati</taxon>
        <taxon>Pseudomonadota</taxon>
        <taxon>Alphaproteobacteria</taxon>
        <taxon>Hyphomicrobiales</taxon>
        <taxon>Rhizobiaceae</taxon>
        <taxon>Rhizobium/Agrobacterium group</taxon>
        <taxon>Rhizobium</taxon>
    </lineage>
</organism>
<dbReference type="EMBL" id="JAEQNC010000015">
    <property type="protein sequence ID" value="MBL0374763.1"/>
    <property type="molecule type" value="Genomic_DNA"/>
</dbReference>
<keyword evidence="3 6" id="KW-0812">Transmembrane</keyword>
<evidence type="ECO:0000256" key="2">
    <source>
        <dbReference type="ARBA" id="ARBA00022475"/>
    </source>
</evidence>
<dbReference type="AlphaFoldDB" id="A0A936YS71"/>
<evidence type="ECO:0000313" key="8">
    <source>
        <dbReference type="Proteomes" id="UP000633219"/>
    </source>
</evidence>
<feature type="transmembrane region" description="Helical" evidence="6">
    <location>
        <begin position="124"/>
        <end position="148"/>
    </location>
</feature>
<gene>
    <name evidence="7" type="ORF">JJB09_22375</name>
</gene>
<feature type="transmembrane region" description="Helical" evidence="6">
    <location>
        <begin position="44"/>
        <end position="69"/>
    </location>
</feature>
<dbReference type="PANTHER" id="PTHR30086:SF20">
    <property type="entry name" value="ARGININE EXPORTER PROTEIN ARGO-RELATED"/>
    <property type="match status" value="1"/>
</dbReference>
<proteinExistence type="predicted"/>
<comment type="subcellular location">
    <subcellularLocation>
        <location evidence="1">Cell membrane</location>
        <topology evidence="1">Multi-pass membrane protein</topology>
    </subcellularLocation>
</comment>
<dbReference type="GO" id="GO:0005886">
    <property type="term" value="C:plasma membrane"/>
    <property type="evidence" value="ECO:0007669"/>
    <property type="project" value="UniProtKB-SubCell"/>
</dbReference>
<feature type="transmembrane region" description="Helical" evidence="6">
    <location>
        <begin position="190"/>
        <end position="209"/>
    </location>
</feature>
<name>A0A936YS71_9HYPH</name>
<feature type="transmembrane region" description="Helical" evidence="6">
    <location>
        <begin position="75"/>
        <end position="92"/>
    </location>
</feature>
<dbReference type="Proteomes" id="UP000633219">
    <property type="component" value="Unassembled WGS sequence"/>
</dbReference>
<accession>A0A936YS71</accession>
<dbReference type="InterPro" id="IPR001123">
    <property type="entry name" value="LeuE-type"/>
</dbReference>